<evidence type="ECO:0000313" key="13">
    <source>
        <dbReference type="EMBL" id="TQN28547.1"/>
    </source>
</evidence>
<evidence type="ECO:0000256" key="5">
    <source>
        <dbReference type="ARBA" id="ARBA00022490"/>
    </source>
</evidence>
<dbReference type="SUPFAM" id="SSF53335">
    <property type="entry name" value="S-adenosyl-L-methionine-dependent methyltransferases"/>
    <property type="match status" value="1"/>
</dbReference>
<keyword evidence="8" id="KW-0949">S-adenosyl-L-methionine</keyword>
<evidence type="ECO:0000256" key="12">
    <source>
        <dbReference type="SAM" id="MobiDB-lite"/>
    </source>
</evidence>
<evidence type="ECO:0000256" key="9">
    <source>
        <dbReference type="ARBA" id="ARBA00030757"/>
    </source>
</evidence>
<gene>
    <name evidence="13" type="ORF">FHX37_3892</name>
</gene>
<evidence type="ECO:0000256" key="2">
    <source>
        <dbReference type="ARBA" id="ARBA00005369"/>
    </source>
</evidence>
<dbReference type="AlphaFoldDB" id="A0A543N9P5"/>
<dbReference type="InterPro" id="IPR000682">
    <property type="entry name" value="PCMT"/>
</dbReference>
<feature type="region of interest" description="Disordered" evidence="12">
    <location>
        <begin position="92"/>
        <end position="112"/>
    </location>
</feature>
<dbReference type="EC" id="2.1.1.77" evidence="3"/>
<evidence type="ECO:0000256" key="1">
    <source>
        <dbReference type="ARBA" id="ARBA00004496"/>
    </source>
</evidence>
<evidence type="ECO:0000256" key="11">
    <source>
        <dbReference type="ARBA" id="ARBA00031350"/>
    </source>
</evidence>
<proteinExistence type="inferred from homology"/>
<evidence type="ECO:0000256" key="4">
    <source>
        <dbReference type="ARBA" id="ARBA00013346"/>
    </source>
</evidence>
<keyword evidence="14" id="KW-1185">Reference proteome</keyword>
<feature type="region of interest" description="Disordered" evidence="12">
    <location>
        <begin position="261"/>
        <end position="287"/>
    </location>
</feature>
<sequence>MSVVTHHATADARIRVTPMDTTAHQLHTALTDALVHDGTLTDERLVAAFRATPRHLFIPEHGARTPDGTELDARERPHEWYTAVYTDAPVITQTDSGTLSPGQLTPTSSSSAPSVVARMLETAELTDGQRVLEIGTGTGWNAALLAARLGDANVTTVDIDPAVAAAARTALSRAGHAVTPHHHPGEHGYPPHAPYHRVIATCSVTRLPRPWIDQTTSGGLIVAPWCVLEGAGVLARLCVSAGGEASGHFHGGLGFMCLRSQRPPTHQPHDAGQRPETTRLTDTDPTAPLTAFDSAFPLTFMVPSWRMGPRAASTGTGVWLSATDSPSWARLLPRDGQWVVEQGGPRRLHDELAAAHQRWRDLGSPTPERYGLTVTREGTHRVWLDSPTGPAWTLPD</sequence>
<dbReference type="GO" id="GO:0005737">
    <property type="term" value="C:cytoplasm"/>
    <property type="evidence" value="ECO:0007669"/>
    <property type="project" value="UniProtKB-SubCell"/>
</dbReference>
<dbReference type="InterPro" id="IPR029063">
    <property type="entry name" value="SAM-dependent_MTases_sf"/>
</dbReference>
<dbReference type="Proteomes" id="UP000317422">
    <property type="component" value="Unassembled WGS sequence"/>
</dbReference>
<keyword evidence="6 13" id="KW-0489">Methyltransferase</keyword>
<evidence type="ECO:0000256" key="8">
    <source>
        <dbReference type="ARBA" id="ARBA00022691"/>
    </source>
</evidence>
<keyword evidence="5" id="KW-0963">Cytoplasm</keyword>
<name>A0A543N9P5_9ACTN</name>
<keyword evidence="7 13" id="KW-0808">Transferase</keyword>
<dbReference type="CDD" id="cd02440">
    <property type="entry name" value="AdoMet_MTases"/>
    <property type="match status" value="1"/>
</dbReference>
<evidence type="ECO:0000313" key="14">
    <source>
        <dbReference type="Proteomes" id="UP000317422"/>
    </source>
</evidence>
<dbReference type="Pfam" id="PF01135">
    <property type="entry name" value="PCMT"/>
    <property type="match status" value="1"/>
</dbReference>
<dbReference type="GO" id="GO:0032259">
    <property type="term" value="P:methylation"/>
    <property type="evidence" value="ECO:0007669"/>
    <property type="project" value="UniProtKB-KW"/>
</dbReference>
<evidence type="ECO:0000256" key="10">
    <source>
        <dbReference type="ARBA" id="ARBA00031323"/>
    </source>
</evidence>
<feature type="compositionally biased region" description="Polar residues" evidence="12">
    <location>
        <begin position="92"/>
        <end position="104"/>
    </location>
</feature>
<evidence type="ECO:0000256" key="3">
    <source>
        <dbReference type="ARBA" id="ARBA00011890"/>
    </source>
</evidence>
<reference evidence="13 14" key="1">
    <citation type="submission" date="2019-06" db="EMBL/GenBank/DDBJ databases">
        <title>Sequencing the genomes of 1000 actinobacteria strains.</title>
        <authorList>
            <person name="Klenk H.-P."/>
        </authorList>
    </citation>
    <scope>NUCLEOTIDE SEQUENCE [LARGE SCALE GENOMIC DNA]</scope>
    <source>
        <strain evidence="13 14">DSM 45015</strain>
    </source>
</reference>
<protein>
    <recommendedName>
        <fullName evidence="4">Protein-L-isoaspartate O-methyltransferase</fullName>
        <ecNumber evidence="3">2.1.1.77</ecNumber>
    </recommendedName>
    <alternativeName>
        <fullName evidence="11">L-isoaspartyl protein carboxyl methyltransferase</fullName>
    </alternativeName>
    <alternativeName>
        <fullName evidence="9">Protein L-isoaspartyl methyltransferase</fullName>
    </alternativeName>
    <alternativeName>
        <fullName evidence="10">Protein-beta-aspartate methyltransferase</fullName>
    </alternativeName>
</protein>
<evidence type="ECO:0000256" key="6">
    <source>
        <dbReference type="ARBA" id="ARBA00022603"/>
    </source>
</evidence>
<dbReference type="Gene3D" id="3.40.50.150">
    <property type="entry name" value="Vaccinia Virus protein VP39"/>
    <property type="match status" value="1"/>
</dbReference>
<comment type="similarity">
    <text evidence="2">Belongs to the methyltransferase superfamily. L-isoaspartyl/D-aspartyl protein methyltransferase family.</text>
</comment>
<dbReference type="EMBL" id="VFQC01000002">
    <property type="protein sequence ID" value="TQN28547.1"/>
    <property type="molecule type" value="Genomic_DNA"/>
</dbReference>
<dbReference type="GO" id="GO:0004719">
    <property type="term" value="F:protein-L-isoaspartate (D-aspartate) O-methyltransferase activity"/>
    <property type="evidence" value="ECO:0007669"/>
    <property type="project" value="UniProtKB-EC"/>
</dbReference>
<accession>A0A543N9P5</accession>
<comment type="subcellular location">
    <subcellularLocation>
        <location evidence="1">Cytoplasm</location>
    </subcellularLocation>
</comment>
<feature type="compositionally biased region" description="Basic and acidic residues" evidence="12">
    <location>
        <begin position="267"/>
        <end position="282"/>
    </location>
</feature>
<organism evidence="13 14">
    <name type="scientific">Haloactinospora alba</name>
    <dbReference type="NCBI Taxonomy" id="405555"/>
    <lineage>
        <taxon>Bacteria</taxon>
        <taxon>Bacillati</taxon>
        <taxon>Actinomycetota</taxon>
        <taxon>Actinomycetes</taxon>
        <taxon>Streptosporangiales</taxon>
        <taxon>Nocardiopsidaceae</taxon>
        <taxon>Haloactinospora</taxon>
    </lineage>
</organism>
<dbReference type="PANTHER" id="PTHR11579">
    <property type="entry name" value="PROTEIN-L-ISOASPARTATE O-METHYLTRANSFERASE"/>
    <property type="match status" value="1"/>
</dbReference>
<comment type="caution">
    <text evidence="13">The sequence shown here is derived from an EMBL/GenBank/DDBJ whole genome shotgun (WGS) entry which is preliminary data.</text>
</comment>
<dbReference type="PANTHER" id="PTHR11579:SF0">
    <property type="entry name" value="PROTEIN-L-ISOASPARTATE(D-ASPARTATE) O-METHYLTRANSFERASE"/>
    <property type="match status" value="1"/>
</dbReference>
<evidence type="ECO:0000256" key="7">
    <source>
        <dbReference type="ARBA" id="ARBA00022679"/>
    </source>
</evidence>